<dbReference type="AlphaFoldDB" id="A0A5B7G2W1"/>
<comment type="caution">
    <text evidence="1">The sequence shown here is derived from an EMBL/GenBank/DDBJ whole genome shotgun (WGS) entry which is preliminary data.</text>
</comment>
<sequence length="84" mass="9580">MVGNVLVRHLTQAGRLPHWLLVLLDEDCSHACHTHHRERRGVSASVVYSWWSEFLQSLGFPLRVVVPVHQDSPNACQCEVLINQ</sequence>
<evidence type="ECO:0000313" key="2">
    <source>
        <dbReference type="Proteomes" id="UP000324222"/>
    </source>
</evidence>
<dbReference type="Proteomes" id="UP000324222">
    <property type="component" value="Unassembled WGS sequence"/>
</dbReference>
<dbReference type="EMBL" id="VSRR010010206">
    <property type="protein sequence ID" value="MPC51478.1"/>
    <property type="molecule type" value="Genomic_DNA"/>
</dbReference>
<accession>A0A5B7G2W1</accession>
<evidence type="ECO:0000313" key="1">
    <source>
        <dbReference type="EMBL" id="MPC51478.1"/>
    </source>
</evidence>
<protein>
    <submittedName>
        <fullName evidence="1">Uncharacterized protein</fullName>
    </submittedName>
</protein>
<keyword evidence="2" id="KW-1185">Reference proteome</keyword>
<name>A0A5B7G2W1_PORTR</name>
<organism evidence="1 2">
    <name type="scientific">Portunus trituberculatus</name>
    <name type="common">Swimming crab</name>
    <name type="synonym">Neptunus trituberculatus</name>
    <dbReference type="NCBI Taxonomy" id="210409"/>
    <lineage>
        <taxon>Eukaryota</taxon>
        <taxon>Metazoa</taxon>
        <taxon>Ecdysozoa</taxon>
        <taxon>Arthropoda</taxon>
        <taxon>Crustacea</taxon>
        <taxon>Multicrustacea</taxon>
        <taxon>Malacostraca</taxon>
        <taxon>Eumalacostraca</taxon>
        <taxon>Eucarida</taxon>
        <taxon>Decapoda</taxon>
        <taxon>Pleocyemata</taxon>
        <taxon>Brachyura</taxon>
        <taxon>Eubrachyura</taxon>
        <taxon>Portunoidea</taxon>
        <taxon>Portunidae</taxon>
        <taxon>Portuninae</taxon>
        <taxon>Portunus</taxon>
    </lineage>
</organism>
<gene>
    <name evidence="1" type="ORF">E2C01_045324</name>
</gene>
<proteinExistence type="predicted"/>
<reference evidence="1 2" key="1">
    <citation type="submission" date="2019-05" db="EMBL/GenBank/DDBJ databases">
        <title>Another draft genome of Portunus trituberculatus and its Hox gene families provides insights of decapod evolution.</title>
        <authorList>
            <person name="Jeong J.-H."/>
            <person name="Song I."/>
            <person name="Kim S."/>
            <person name="Choi T."/>
            <person name="Kim D."/>
            <person name="Ryu S."/>
            <person name="Kim W."/>
        </authorList>
    </citation>
    <scope>NUCLEOTIDE SEQUENCE [LARGE SCALE GENOMIC DNA]</scope>
    <source>
        <tissue evidence="1">Muscle</tissue>
    </source>
</reference>